<dbReference type="AlphaFoldDB" id="A0A8S1HS75"/>
<gene>
    <name evidence="3" type="ORF">CAUJ_LOCUS14004</name>
</gene>
<dbReference type="OrthoDB" id="5825439at2759"/>
<feature type="compositionally biased region" description="Low complexity" evidence="1">
    <location>
        <begin position="32"/>
        <end position="52"/>
    </location>
</feature>
<proteinExistence type="predicted"/>
<feature type="signal peptide" evidence="2">
    <location>
        <begin position="1"/>
        <end position="18"/>
    </location>
</feature>
<dbReference type="EMBL" id="CAJGYM010000115">
    <property type="protein sequence ID" value="CAD6198097.1"/>
    <property type="molecule type" value="Genomic_DNA"/>
</dbReference>
<dbReference type="Proteomes" id="UP000835052">
    <property type="component" value="Unassembled WGS sequence"/>
</dbReference>
<name>A0A8S1HS75_9PELO</name>
<organism evidence="3 4">
    <name type="scientific">Caenorhabditis auriculariae</name>
    <dbReference type="NCBI Taxonomy" id="2777116"/>
    <lineage>
        <taxon>Eukaryota</taxon>
        <taxon>Metazoa</taxon>
        <taxon>Ecdysozoa</taxon>
        <taxon>Nematoda</taxon>
        <taxon>Chromadorea</taxon>
        <taxon>Rhabditida</taxon>
        <taxon>Rhabditina</taxon>
        <taxon>Rhabditomorpha</taxon>
        <taxon>Rhabditoidea</taxon>
        <taxon>Rhabditidae</taxon>
        <taxon>Peloderinae</taxon>
        <taxon>Caenorhabditis</taxon>
    </lineage>
</organism>
<feature type="region of interest" description="Disordered" evidence="1">
    <location>
        <begin position="31"/>
        <end position="52"/>
    </location>
</feature>
<sequence>MNFLLIALLLLICEAVYADLLSRDHDWPGRRTTTVSQQPTVTTSTQSSATTSGRIATEKLVAFTNTLTSLNDPAATKDQRLQALLATIPADLSASDKAVAEAVVANLTDVYEFIGTSLSSAPATVQSAYADIAKLSCSPSFYSLPKKTRIAQVENIVESLSEDDRQSLLTLEQNVKDQCKTKKVSQQPYTLGNLYGNMLSNGLVLPK</sequence>
<evidence type="ECO:0000256" key="1">
    <source>
        <dbReference type="SAM" id="MobiDB-lite"/>
    </source>
</evidence>
<evidence type="ECO:0000313" key="3">
    <source>
        <dbReference type="EMBL" id="CAD6198097.1"/>
    </source>
</evidence>
<comment type="caution">
    <text evidence="3">The sequence shown here is derived from an EMBL/GenBank/DDBJ whole genome shotgun (WGS) entry which is preliminary data.</text>
</comment>
<keyword evidence="4" id="KW-1185">Reference proteome</keyword>
<evidence type="ECO:0000313" key="4">
    <source>
        <dbReference type="Proteomes" id="UP000835052"/>
    </source>
</evidence>
<protein>
    <submittedName>
        <fullName evidence="3">Uncharacterized protein</fullName>
    </submittedName>
</protein>
<feature type="chain" id="PRO_5035889713" evidence="2">
    <location>
        <begin position="19"/>
        <end position="207"/>
    </location>
</feature>
<reference evidence="3" key="1">
    <citation type="submission" date="2020-10" db="EMBL/GenBank/DDBJ databases">
        <authorList>
            <person name="Kikuchi T."/>
        </authorList>
    </citation>
    <scope>NUCLEOTIDE SEQUENCE</scope>
    <source>
        <strain evidence="3">NKZ352</strain>
    </source>
</reference>
<accession>A0A8S1HS75</accession>
<keyword evidence="2" id="KW-0732">Signal</keyword>
<evidence type="ECO:0000256" key="2">
    <source>
        <dbReference type="SAM" id="SignalP"/>
    </source>
</evidence>